<keyword evidence="8 11" id="KW-0472">Membrane</keyword>
<organism evidence="12 13">
    <name type="scientific">Gossypium davidsonii</name>
    <name type="common">Davidson's cotton</name>
    <name type="synonym">Gossypium klotzschianum subsp. davidsonii</name>
    <dbReference type="NCBI Taxonomy" id="34287"/>
    <lineage>
        <taxon>Eukaryota</taxon>
        <taxon>Viridiplantae</taxon>
        <taxon>Streptophyta</taxon>
        <taxon>Embryophyta</taxon>
        <taxon>Tracheophyta</taxon>
        <taxon>Spermatophyta</taxon>
        <taxon>Magnoliopsida</taxon>
        <taxon>eudicotyledons</taxon>
        <taxon>Gunneridae</taxon>
        <taxon>Pentapetalae</taxon>
        <taxon>rosids</taxon>
        <taxon>malvids</taxon>
        <taxon>Malvales</taxon>
        <taxon>Malvaceae</taxon>
        <taxon>Malvoideae</taxon>
        <taxon>Gossypium</taxon>
    </lineage>
</organism>
<evidence type="ECO:0000256" key="2">
    <source>
        <dbReference type="ARBA" id="ARBA00009592"/>
    </source>
</evidence>
<comment type="caution">
    <text evidence="12">The sequence shown here is derived from an EMBL/GenBank/DDBJ whole genome shotgun (WGS) entry which is preliminary data.</text>
</comment>
<feature type="transmembrane region" description="Helical" evidence="11">
    <location>
        <begin position="272"/>
        <end position="296"/>
    </location>
</feature>
<comment type="similarity">
    <text evidence="2">Belongs to the RLP family.</text>
</comment>
<comment type="subcellular location">
    <subcellularLocation>
        <location evidence="1">Cell membrane</location>
        <topology evidence="1">Single-pass type I membrane protein</topology>
    </subcellularLocation>
</comment>
<protein>
    <submittedName>
        <fullName evidence="12">Uncharacterized protein</fullName>
    </submittedName>
</protein>
<evidence type="ECO:0000313" key="12">
    <source>
        <dbReference type="EMBL" id="MBA0609991.1"/>
    </source>
</evidence>
<evidence type="ECO:0000256" key="6">
    <source>
        <dbReference type="ARBA" id="ARBA00022737"/>
    </source>
</evidence>
<keyword evidence="5 11" id="KW-0812">Transmembrane</keyword>
<evidence type="ECO:0000256" key="7">
    <source>
        <dbReference type="ARBA" id="ARBA00022989"/>
    </source>
</evidence>
<keyword evidence="9" id="KW-0675">Receptor</keyword>
<accession>A0A7J8R895</accession>
<dbReference type="Proteomes" id="UP000593561">
    <property type="component" value="Unassembled WGS sequence"/>
</dbReference>
<dbReference type="Pfam" id="PF00560">
    <property type="entry name" value="LRR_1"/>
    <property type="match status" value="2"/>
</dbReference>
<dbReference type="GO" id="GO:0005886">
    <property type="term" value="C:plasma membrane"/>
    <property type="evidence" value="ECO:0007669"/>
    <property type="project" value="UniProtKB-SubCell"/>
</dbReference>
<keyword evidence="10" id="KW-0325">Glycoprotein</keyword>
<evidence type="ECO:0000256" key="4">
    <source>
        <dbReference type="ARBA" id="ARBA00022614"/>
    </source>
</evidence>
<dbReference type="FunFam" id="3.80.10.10:FF:000111">
    <property type="entry name" value="LRR receptor-like serine/threonine-protein kinase ERECTA"/>
    <property type="match status" value="1"/>
</dbReference>
<dbReference type="Gene3D" id="3.80.10.10">
    <property type="entry name" value="Ribonuclease Inhibitor"/>
    <property type="match status" value="1"/>
</dbReference>
<keyword evidence="7 11" id="KW-1133">Transmembrane helix</keyword>
<dbReference type="AlphaFoldDB" id="A0A7J8R895"/>
<keyword evidence="4" id="KW-0433">Leucine-rich repeat</keyword>
<dbReference type="InterPro" id="IPR001611">
    <property type="entry name" value="Leu-rich_rpt"/>
</dbReference>
<reference evidence="12 13" key="1">
    <citation type="journal article" date="2019" name="Genome Biol. Evol.">
        <title>Insights into the evolution of the New World diploid cottons (Gossypium, subgenus Houzingenia) based on genome sequencing.</title>
        <authorList>
            <person name="Grover C.E."/>
            <person name="Arick M.A. 2nd"/>
            <person name="Thrash A."/>
            <person name="Conover J.L."/>
            <person name="Sanders W.S."/>
            <person name="Peterson D.G."/>
            <person name="Frelichowski J.E."/>
            <person name="Scheffler J.A."/>
            <person name="Scheffler B.E."/>
            <person name="Wendel J.F."/>
        </authorList>
    </citation>
    <scope>NUCLEOTIDE SEQUENCE [LARGE SCALE GENOMIC DNA]</scope>
    <source>
        <strain evidence="12">27</strain>
        <tissue evidence="12">Leaf</tissue>
    </source>
</reference>
<dbReference type="PANTHER" id="PTHR27004:SF208">
    <property type="entry name" value="LRR RECEPTOR-LIKE SERINE_THREONINE-PROTEIN KINASE GSO2"/>
    <property type="match status" value="1"/>
</dbReference>
<evidence type="ECO:0000256" key="11">
    <source>
        <dbReference type="SAM" id="Phobius"/>
    </source>
</evidence>
<gene>
    <name evidence="12" type="ORF">Godav_010893</name>
</gene>
<name>A0A7J8R895_GOSDV</name>
<evidence type="ECO:0000256" key="3">
    <source>
        <dbReference type="ARBA" id="ARBA00022475"/>
    </source>
</evidence>
<dbReference type="PRINTS" id="PR00019">
    <property type="entry name" value="LEURICHRPT"/>
</dbReference>
<dbReference type="SUPFAM" id="SSF52058">
    <property type="entry name" value="L domain-like"/>
    <property type="match status" value="1"/>
</dbReference>
<evidence type="ECO:0000256" key="8">
    <source>
        <dbReference type="ARBA" id="ARBA00023136"/>
    </source>
</evidence>
<dbReference type="InterPro" id="IPR032675">
    <property type="entry name" value="LRR_dom_sf"/>
</dbReference>
<evidence type="ECO:0000256" key="1">
    <source>
        <dbReference type="ARBA" id="ARBA00004251"/>
    </source>
</evidence>
<dbReference type="PANTHER" id="PTHR27004">
    <property type="entry name" value="RECEPTOR-LIKE PROTEIN 12 ISOFORM X1"/>
    <property type="match status" value="1"/>
</dbReference>
<evidence type="ECO:0000256" key="5">
    <source>
        <dbReference type="ARBA" id="ARBA00022692"/>
    </source>
</evidence>
<feature type="non-terminal residue" evidence="12">
    <location>
        <position position="1"/>
    </location>
</feature>
<evidence type="ECO:0000256" key="9">
    <source>
        <dbReference type="ARBA" id="ARBA00023170"/>
    </source>
</evidence>
<sequence length="328" mass="36954">LVPSSLANSTLLELLNLGNNKLNDRFPRWLASLSLLQVLILRFNRFYGSLPHSVASSNFSALQIIDLSANEFTGTLSTKLLQNLRAMKDKPRVRLTSPNIYSSDYHGLPFKCGNHVNVTTKRLEMELTKTCDIFISMDFSNNQFSGEIPEDVGQLISLQMLNFSHNYFTGPIPTSFGNLVALESLDLSSNKFSGGIPSQMTNLTFLEVLDLSNNKLVGPIPHGNQFDTFDNNSYNSNLGLCGLPLSKQCVNQRGPDPPSPFVVEHEGPKIPFIWQVVMMGYGSGVVMGLSLGYIVFTTRRPWWFFRKVERDWQYNFTKWVQGNKVRKN</sequence>
<proteinExistence type="inferred from homology"/>
<keyword evidence="3" id="KW-1003">Cell membrane</keyword>
<keyword evidence="6" id="KW-0677">Repeat</keyword>
<keyword evidence="13" id="KW-1185">Reference proteome</keyword>
<evidence type="ECO:0000313" key="13">
    <source>
        <dbReference type="Proteomes" id="UP000593561"/>
    </source>
</evidence>
<dbReference type="EMBL" id="JABFAC010000004">
    <property type="protein sequence ID" value="MBA0609991.1"/>
    <property type="molecule type" value="Genomic_DNA"/>
</dbReference>
<dbReference type="Pfam" id="PF13855">
    <property type="entry name" value="LRR_8"/>
    <property type="match status" value="1"/>
</dbReference>
<evidence type="ECO:0000256" key="10">
    <source>
        <dbReference type="ARBA" id="ARBA00023180"/>
    </source>
</evidence>